<organism evidence="1 2">
    <name type="scientific">Brassica napus</name>
    <name type="common">Rape</name>
    <dbReference type="NCBI Taxonomy" id="3708"/>
    <lineage>
        <taxon>Eukaryota</taxon>
        <taxon>Viridiplantae</taxon>
        <taxon>Streptophyta</taxon>
        <taxon>Embryophyta</taxon>
        <taxon>Tracheophyta</taxon>
        <taxon>Spermatophyta</taxon>
        <taxon>Magnoliopsida</taxon>
        <taxon>eudicotyledons</taxon>
        <taxon>Gunneridae</taxon>
        <taxon>Pentapetalae</taxon>
        <taxon>rosids</taxon>
        <taxon>malvids</taxon>
        <taxon>Brassicales</taxon>
        <taxon>Brassicaceae</taxon>
        <taxon>Brassiceae</taxon>
        <taxon>Brassica</taxon>
    </lineage>
</organism>
<feature type="non-terminal residue" evidence="1">
    <location>
        <position position="1"/>
    </location>
</feature>
<gene>
    <name evidence="1" type="ORF">HID58_022739</name>
</gene>
<protein>
    <submittedName>
        <fullName evidence="1">Uncharacterized protein</fullName>
    </submittedName>
</protein>
<reference evidence="1 2" key="1">
    <citation type="submission" date="2021-05" db="EMBL/GenBank/DDBJ databases">
        <title>Genome Assembly of Synthetic Allotetraploid Brassica napus Reveals Homoeologous Exchanges between Subgenomes.</title>
        <authorList>
            <person name="Davis J.T."/>
        </authorList>
    </citation>
    <scope>NUCLEOTIDE SEQUENCE [LARGE SCALE GENOMIC DNA]</scope>
    <source>
        <strain evidence="2">cv. Da-Ae</strain>
        <tissue evidence="1">Seedling</tissue>
    </source>
</reference>
<name>A0ABQ8D0D4_BRANA</name>
<evidence type="ECO:0000313" key="1">
    <source>
        <dbReference type="EMBL" id="KAH0922721.1"/>
    </source>
</evidence>
<comment type="caution">
    <text evidence="1">The sequence shown here is derived from an EMBL/GenBank/DDBJ whole genome shotgun (WGS) entry which is preliminary data.</text>
</comment>
<proteinExistence type="predicted"/>
<sequence length="362" mass="39494">PPALCEYACQRQMTHPLLISCLLFAVRRIYAFFSDMLEVLLVSLQCKAMRENLRLRRYFCYLWLLGEVWKSFFTAVGRALWCGSIFLFESPWNSTSLIKAIVGLDSKDSGEGFRQVNHSASGISSSGLSGVGVVQLSHLVVKCAPVLRQIGGESWVVHAVGHGALLSSARVNELSVCSKLSSMAACGQSFRPLHFGFLLHGSVLAVPLIGIRFSLIADGEAVLGLSFPPCCLRLVLLTSQDRFNFLSLVVVLRQAMMGAALVPVRFFAGFVGDSSGHLLDLGCVSCVVGVSYKPTLVAFARLGSSGTTYFGDIKEIFGIQDNEVNLTFPKTASMVENGYRYQRISKNNLVERTGLSGLIVRF</sequence>
<evidence type="ECO:0000313" key="2">
    <source>
        <dbReference type="Proteomes" id="UP000824890"/>
    </source>
</evidence>
<keyword evidence="2" id="KW-1185">Reference proteome</keyword>
<dbReference type="Proteomes" id="UP000824890">
    <property type="component" value="Unassembled WGS sequence"/>
</dbReference>
<accession>A0ABQ8D0D4</accession>
<dbReference type="EMBL" id="JAGKQM010000006">
    <property type="protein sequence ID" value="KAH0922721.1"/>
    <property type="molecule type" value="Genomic_DNA"/>
</dbReference>